<dbReference type="Proteomes" id="UP001341281">
    <property type="component" value="Chromosome 04"/>
</dbReference>
<gene>
    <name evidence="2" type="ORF">U9M48_018389</name>
</gene>
<accession>A0AAQ3WPN0</accession>
<dbReference type="PANTHER" id="PTHR31827">
    <property type="entry name" value="EMB|CAB89363.1"/>
    <property type="match status" value="1"/>
</dbReference>
<feature type="non-terminal residue" evidence="2">
    <location>
        <position position="1"/>
    </location>
</feature>
<dbReference type="EMBL" id="CP144748">
    <property type="protein sequence ID" value="WVZ69628.1"/>
    <property type="molecule type" value="Genomic_DNA"/>
</dbReference>
<sequence>MSNGVSKIGIRTLLRTVDLSEVVGIVIGEGEIGEPLDIASRSTKFCKAHGGGKRYTFLGCTRGLKVTLHFVRVVAEASDALFRVVACAQRVCMVALSIVLPMVVAKDVLVMVALRGLRALEPRERTEYRVRHGGGKRCNFDGCTKSAQGSTDFCKAHGGGNRSWGHADTSFGAGIQQRDRFVRSKTGLCSAHGALVQDHCVHGGGTLGPTIHRFAVDVKPTMEVAPVMQGPHEKINGDKVLLATGSSVPNSVVHCPVLDQSMIDPLLEGRVQGGRLLALLSRGGSSTSAGGSGNCASGM</sequence>
<keyword evidence="3" id="KW-1185">Reference proteome</keyword>
<reference evidence="2 3" key="1">
    <citation type="submission" date="2024-02" db="EMBL/GenBank/DDBJ databases">
        <title>High-quality chromosome-scale genome assembly of Pensacola bahiagrass (Paspalum notatum Flugge var. saurae).</title>
        <authorList>
            <person name="Vega J.M."/>
            <person name="Podio M."/>
            <person name="Orjuela J."/>
            <person name="Siena L.A."/>
            <person name="Pessino S.C."/>
            <person name="Combes M.C."/>
            <person name="Mariac C."/>
            <person name="Albertini E."/>
            <person name="Pupilli F."/>
            <person name="Ortiz J.P.A."/>
            <person name="Leblanc O."/>
        </authorList>
    </citation>
    <scope>NUCLEOTIDE SEQUENCE [LARGE SCALE GENOMIC DNA]</scope>
    <source>
        <strain evidence="2">R1</strain>
        <tissue evidence="2">Leaf</tissue>
    </source>
</reference>
<protein>
    <recommendedName>
        <fullName evidence="1">WRKY19-like zinc finger domain-containing protein</fullName>
    </recommendedName>
</protein>
<dbReference type="Pfam" id="PF24906">
    <property type="entry name" value="Zf_WRKY19"/>
    <property type="match status" value="1"/>
</dbReference>
<dbReference type="PANTHER" id="PTHR31827:SF61">
    <property type="entry name" value="OS01G0621900 PROTEIN"/>
    <property type="match status" value="1"/>
</dbReference>
<feature type="domain" description="WRKY19-like zinc finger" evidence="1">
    <location>
        <begin position="135"/>
        <end position="159"/>
    </location>
</feature>
<dbReference type="InterPro" id="IPR056866">
    <property type="entry name" value="Znf_WRKY19"/>
</dbReference>
<dbReference type="AlphaFoldDB" id="A0AAQ3WPN0"/>
<evidence type="ECO:0000313" key="2">
    <source>
        <dbReference type="EMBL" id="WVZ69628.1"/>
    </source>
</evidence>
<evidence type="ECO:0000259" key="1">
    <source>
        <dbReference type="Pfam" id="PF24906"/>
    </source>
</evidence>
<organism evidence="2 3">
    <name type="scientific">Paspalum notatum var. saurae</name>
    <dbReference type="NCBI Taxonomy" id="547442"/>
    <lineage>
        <taxon>Eukaryota</taxon>
        <taxon>Viridiplantae</taxon>
        <taxon>Streptophyta</taxon>
        <taxon>Embryophyta</taxon>
        <taxon>Tracheophyta</taxon>
        <taxon>Spermatophyta</taxon>
        <taxon>Magnoliopsida</taxon>
        <taxon>Liliopsida</taxon>
        <taxon>Poales</taxon>
        <taxon>Poaceae</taxon>
        <taxon>PACMAD clade</taxon>
        <taxon>Panicoideae</taxon>
        <taxon>Andropogonodae</taxon>
        <taxon>Paspaleae</taxon>
        <taxon>Paspalinae</taxon>
        <taxon>Paspalum</taxon>
    </lineage>
</organism>
<proteinExistence type="predicted"/>
<name>A0AAQ3WPN0_PASNO</name>
<evidence type="ECO:0000313" key="3">
    <source>
        <dbReference type="Proteomes" id="UP001341281"/>
    </source>
</evidence>